<sequence>MACQAMYRWSLIGLVAAFLDLAIVYFLLCASSITFMATKFLGLFGLYLPCPSCYGLFGADSNRNLCLHKLLIEYPAEKVSNVQVSVMSKFPFNASVWGKDHNCNLNLRLIGDGERDVVELEGEASCSSLSDGRKSNNMKNSRNEIEAINSLGVRDGRFDLKGKGIMHQRPRSGIRRRRKGNFDYGKYTSVSSYDPFFREVQGDPHSPSGINKRANEFVEDNNIELQDCERDRHHCSKKALSIMRLGHRSSNILESNEFADEDEHVKELTGNVQSGLNFSSDDRNTIRLLEQALEEEHAAHAALYVELEKERNAAASAADEAMAMIQRLQEEKASIEMEARQYHRMIEEKSAYDAEEMNILKEIIVRREREKHFLEKEVEAYRQISYTRNEQPSGNGADMLSNQHRDFGSSFDPNEDPELMLHQLSASIDKKVMIENQIADEVMSINKEQGIIAPLNELTAENLDENCTTQTQGHPAGYLAQFSLCSNGDSWDLQDKMISMDNNFYGPSGNLQRIESSSQSCKPGSSKEKLLEKTTTLVGKGHESCDNVDILAETAKNSRGTKSSCYLFDKEPHVHDVHVIVNQSNLCNQVDGSKLERISMNCSSEVHRRNCVTSEASAFPTVSAASDYQSISHLDAEVDIRRSSSDITGRLPPICPRGKSLLSDLRKNSLSVVDSERLKIDYEVGWLQERLRVVQEGREKLHLSVEHREREKVLLKLLENIANQLQEIRQLTEAGKVVRQTSLPPPSSKVISKKRRSRSVSSTLQISS</sequence>
<evidence type="ECO:0000256" key="5">
    <source>
        <dbReference type="SAM" id="Coils"/>
    </source>
</evidence>
<dbReference type="Proteomes" id="UP001630127">
    <property type="component" value="Unassembled WGS sequence"/>
</dbReference>
<comment type="caution">
    <text evidence="9">The sequence shown here is derived from an EMBL/GenBank/DDBJ whole genome shotgun (WGS) entry which is preliminary data.</text>
</comment>
<name>A0ABD2YH94_9GENT</name>
<feature type="region of interest" description="Disordered" evidence="6">
    <location>
        <begin position="739"/>
        <end position="768"/>
    </location>
</feature>
<dbReference type="InterPro" id="IPR007656">
    <property type="entry name" value="GTD-bd"/>
</dbReference>
<evidence type="ECO:0000256" key="1">
    <source>
        <dbReference type="ARBA" id="ARBA00004370"/>
    </source>
</evidence>
<reference evidence="9 10" key="1">
    <citation type="submission" date="2024-11" db="EMBL/GenBank/DDBJ databases">
        <title>A near-complete genome assembly of Cinchona calisaya.</title>
        <authorList>
            <person name="Lian D.C."/>
            <person name="Zhao X.W."/>
            <person name="Wei L."/>
        </authorList>
    </citation>
    <scope>NUCLEOTIDE SEQUENCE [LARGE SCALE GENOMIC DNA]</scope>
    <source>
        <tissue evidence="9">Nenye</tissue>
    </source>
</reference>
<keyword evidence="4 7" id="KW-0472">Membrane</keyword>
<evidence type="ECO:0000256" key="4">
    <source>
        <dbReference type="ARBA" id="ARBA00023136"/>
    </source>
</evidence>
<dbReference type="PANTHER" id="PTHR31422:SF3">
    <property type="entry name" value="GTD-BINDING DOMAIN-CONTAINING PROTEIN"/>
    <property type="match status" value="1"/>
</dbReference>
<dbReference type="GO" id="GO:0016020">
    <property type="term" value="C:membrane"/>
    <property type="evidence" value="ECO:0007669"/>
    <property type="project" value="UniProtKB-SubCell"/>
</dbReference>
<evidence type="ECO:0000256" key="2">
    <source>
        <dbReference type="ARBA" id="ARBA00022692"/>
    </source>
</evidence>
<dbReference type="PANTHER" id="PTHR31422">
    <property type="entry name" value="BNAANNG28530D PROTEIN"/>
    <property type="match status" value="1"/>
</dbReference>
<protein>
    <recommendedName>
        <fullName evidence="8">GTD-binding domain-containing protein</fullName>
    </recommendedName>
</protein>
<feature type="domain" description="GTD-binding" evidence="8">
    <location>
        <begin position="284"/>
        <end position="382"/>
    </location>
</feature>
<evidence type="ECO:0000256" key="7">
    <source>
        <dbReference type="SAM" id="Phobius"/>
    </source>
</evidence>
<dbReference type="GO" id="GO:0080115">
    <property type="term" value="F:myosin XI tail binding"/>
    <property type="evidence" value="ECO:0007669"/>
    <property type="project" value="UniProtKB-ARBA"/>
</dbReference>
<dbReference type="AlphaFoldDB" id="A0ABD2YH94"/>
<keyword evidence="10" id="KW-1185">Reference proteome</keyword>
<dbReference type="Pfam" id="PF04576">
    <property type="entry name" value="Zein-binding"/>
    <property type="match status" value="1"/>
</dbReference>
<dbReference type="PROSITE" id="PS51775">
    <property type="entry name" value="GTD_BINDING"/>
    <property type="match status" value="1"/>
</dbReference>
<keyword evidence="5" id="KW-0175">Coiled coil</keyword>
<evidence type="ECO:0000313" key="9">
    <source>
        <dbReference type="EMBL" id="KAL3506393.1"/>
    </source>
</evidence>
<evidence type="ECO:0000256" key="6">
    <source>
        <dbReference type="SAM" id="MobiDB-lite"/>
    </source>
</evidence>
<evidence type="ECO:0000313" key="10">
    <source>
        <dbReference type="Proteomes" id="UP001630127"/>
    </source>
</evidence>
<keyword evidence="2 7" id="KW-0812">Transmembrane</keyword>
<proteinExistence type="predicted"/>
<feature type="coiled-coil region" evidence="5">
    <location>
        <begin position="290"/>
        <end position="384"/>
    </location>
</feature>
<feature type="transmembrane region" description="Helical" evidence="7">
    <location>
        <begin position="6"/>
        <end position="28"/>
    </location>
</feature>
<keyword evidence="3 7" id="KW-1133">Transmembrane helix</keyword>
<evidence type="ECO:0000259" key="8">
    <source>
        <dbReference type="PROSITE" id="PS51775"/>
    </source>
</evidence>
<accession>A0ABD2YH94</accession>
<dbReference type="EMBL" id="JBJUIK010000013">
    <property type="protein sequence ID" value="KAL3506393.1"/>
    <property type="molecule type" value="Genomic_DNA"/>
</dbReference>
<organism evidence="9 10">
    <name type="scientific">Cinchona calisaya</name>
    <dbReference type="NCBI Taxonomy" id="153742"/>
    <lineage>
        <taxon>Eukaryota</taxon>
        <taxon>Viridiplantae</taxon>
        <taxon>Streptophyta</taxon>
        <taxon>Embryophyta</taxon>
        <taxon>Tracheophyta</taxon>
        <taxon>Spermatophyta</taxon>
        <taxon>Magnoliopsida</taxon>
        <taxon>eudicotyledons</taxon>
        <taxon>Gunneridae</taxon>
        <taxon>Pentapetalae</taxon>
        <taxon>asterids</taxon>
        <taxon>lamiids</taxon>
        <taxon>Gentianales</taxon>
        <taxon>Rubiaceae</taxon>
        <taxon>Cinchonoideae</taxon>
        <taxon>Cinchoneae</taxon>
        <taxon>Cinchona</taxon>
    </lineage>
</organism>
<evidence type="ECO:0000256" key="3">
    <source>
        <dbReference type="ARBA" id="ARBA00022989"/>
    </source>
</evidence>
<gene>
    <name evidence="9" type="ORF">ACH5RR_031775</name>
</gene>
<comment type="subcellular location">
    <subcellularLocation>
        <location evidence="1">Membrane</location>
    </subcellularLocation>
</comment>